<accession>A0ACC6QV37</accession>
<dbReference type="EMBL" id="JBBKAI010000002">
    <property type="protein sequence ID" value="MEJ8662135.1"/>
    <property type="molecule type" value="Genomic_DNA"/>
</dbReference>
<dbReference type="Proteomes" id="UP001375539">
    <property type="component" value="Unassembled WGS sequence"/>
</dbReference>
<comment type="caution">
    <text evidence="1">The sequence shown here is derived from an EMBL/GenBank/DDBJ whole genome shotgun (WGS) entry which is preliminary data.</text>
</comment>
<protein>
    <submittedName>
        <fullName evidence="1">Uncharacterized protein</fullName>
    </submittedName>
</protein>
<keyword evidence="2" id="KW-1185">Reference proteome</keyword>
<organism evidence="1 2">
    <name type="scientific">Streptomyces pratisoli</name>
    <dbReference type="NCBI Taxonomy" id="3139917"/>
    <lineage>
        <taxon>Bacteria</taxon>
        <taxon>Bacillati</taxon>
        <taxon>Actinomycetota</taxon>
        <taxon>Actinomycetes</taxon>
        <taxon>Kitasatosporales</taxon>
        <taxon>Streptomycetaceae</taxon>
        <taxon>Streptomyces</taxon>
    </lineage>
</organism>
<reference evidence="1" key="1">
    <citation type="submission" date="2024-03" db="EMBL/GenBank/DDBJ databases">
        <title>Novel Streptomyces species of biotechnological and ecological value are a feature of Machair soil.</title>
        <authorList>
            <person name="Prole J.R."/>
            <person name="Goodfellow M."/>
            <person name="Allenby N."/>
            <person name="Ward A.C."/>
        </authorList>
    </citation>
    <scope>NUCLEOTIDE SEQUENCE</scope>
    <source>
        <strain evidence="1">MS1.AVA.4</strain>
    </source>
</reference>
<evidence type="ECO:0000313" key="1">
    <source>
        <dbReference type="EMBL" id="MEJ8662135.1"/>
    </source>
</evidence>
<evidence type="ECO:0000313" key="2">
    <source>
        <dbReference type="Proteomes" id="UP001375539"/>
    </source>
</evidence>
<gene>
    <name evidence="1" type="ORF">WKI58_37635</name>
</gene>
<name>A0ACC6QV37_9ACTN</name>
<proteinExistence type="predicted"/>
<sequence>MPGLAPEQRLQKHKALRDWLRFQLQQTESTIQQLERQVEEDRRRQVARAA</sequence>